<evidence type="ECO:0000313" key="6">
    <source>
        <dbReference type="EMBL" id="MFC3811959.1"/>
    </source>
</evidence>
<keyword evidence="7" id="KW-1185">Reference proteome</keyword>
<dbReference type="RefSeq" id="WP_379838813.1">
    <property type="nucleotide sequence ID" value="NZ_JBHRYQ010000001.1"/>
</dbReference>
<evidence type="ECO:0000256" key="5">
    <source>
        <dbReference type="RuleBase" id="RU363041"/>
    </source>
</evidence>
<dbReference type="Pfam" id="PF01925">
    <property type="entry name" value="TauE"/>
    <property type="match status" value="1"/>
</dbReference>
<keyword evidence="5" id="KW-1003">Cell membrane</keyword>
<accession>A0ABV7YXB1</accession>
<feature type="transmembrane region" description="Helical" evidence="5">
    <location>
        <begin position="12"/>
        <end position="39"/>
    </location>
</feature>
<name>A0ABV7YXB1_9BACT</name>
<feature type="transmembrane region" description="Helical" evidence="5">
    <location>
        <begin position="204"/>
        <end position="221"/>
    </location>
</feature>
<feature type="transmembrane region" description="Helical" evidence="5">
    <location>
        <begin position="135"/>
        <end position="167"/>
    </location>
</feature>
<feature type="transmembrane region" description="Helical" evidence="5">
    <location>
        <begin position="173"/>
        <end position="192"/>
    </location>
</feature>
<comment type="similarity">
    <text evidence="5">Belongs to the 4-toluene sulfonate uptake permease (TSUP) (TC 2.A.102) family.</text>
</comment>
<feature type="transmembrane region" description="Helical" evidence="5">
    <location>
        <begin position="45"/>
        <end position="65"/>
    </location>
</feature>
<evidence type="ECO:0000313" key="7">
    <source>
        <dbReference type="Proteomes" id="UP001595616"/>
    </source>
</evidence>
<sequence>MSLIQENWSLLLLFFTVALLYSSVGFGGGSSYLAIMALYGLEFKFLRATALLCNLTVVSNGSFQYYRKGFLDFKKALPLVALSVPLAYLGGKTPLSENTFFILLGFTLLIAAVLVWFQPYLINKVNFKNINSDNVILNLVIGAFIGYISGVVGIGGGIFLSPILYIINWDKPQKISAMASFFILVNSISGLVGQFQTPGFSMDWGFAFALMVAVAVGGQIGTHLGTVKFNQSMIRKATAVLIAYVSYTLLTKYL</sequence>
<reference evidence="7" key="1">
    <citation type="journal article" date="2019" name="Int. J. Syst. Evol. Microbiol.">
        <title>The Global Catalogue of Microorganisms (GCM) 10K type strain sequencing project: providing services to taxonomists for standard genome sequencing and annotation.</title>
        <authorList>
            <consortium name="The Broad Institute Genomics Platform"/>
            <consortium name="The Broad Institute Genome Sequencing Center for Infectious Disease"/>
            <person name="Wu L."/>
            <person name="Ma J."/>
        </authorList>
    </citation>
    <scope>NUCLEOTIDE SEQUENCE [LARGE SCALE GENOMIC DNA]</scope>
    <source>
        <strain evidence="7">CECT 7956</strain>
    </source>
</reference>
<protein>
    <recommendedName>
        <fullName evidence="5">Probable membrane transporter protein</fullName>
    </recommendedName>
</protein>
<comment type="subcellular location">
    <subcellularLocation>
        <location evidence="5">Cell membrane</location>
        <topology evidence="5">Multi-pass membrane protein</topology>
    </subcellularLocation>
    <subcellularLocation>
        <location evidence="1">Membrane</location>
        <topology evidence="1">Multi-pass membrane protein</topology>
    </subcellularLocation>
</comment>
<organism evidence="6 7">
    <name type="scientific">Lacihabitans lacunae</name>
    <dbReference type="NCBI Taxonomy" id="1028214"/>
    <lineage>
        <taxon>Bacteria</taxon>
        <taxon>Pseudomonadati</taxon>
        <taxon>Bacteroidota</taxon>
        <taxon>Cytophagia</taxon>
        <taxon>Cytophagales</taxon>
        <taxon>Leadbetterellaceae</taxon>
        <taxon>Lacihabitans</taxon>
    </lineage>
</organism>
<keyword evidence="4 5" id="KW-0472">Membrane</keyword>
<feature type="transmembrane region" description="Helical" evidence="5">
    <location>
        <begin position="101"/>
        <end position="123"/>
    </location>
</feature>
<keyword evidence="3 5" id="KW-1133">Transmembrane helix</keyword>
<evidence type="ECO:0000256" key="4">
    <source>
        <dbReference type="ARBA" id="ARBA00023136"/>
    </source>
</evidence>
<gene>
    <name evidence="6" type="ORF">ACFOOI_14950</name>
</gene>
<keyword evidence="2 5" id="KW-0812">Transmembrane</keyword>
<dbReference type="InterPro" id="IPR002781">
    <property type="entry name" value="TM_pro_TauE-like"/>
</dbReference>
<evidence type="ECO:0000256" key="1">
    <source>
        <dbReference type="ARBA" id="ARBA00004141"/>
    </source>
</evidence>
<evidence type="ECO:0000256" key="3">
    <source>
        <dbReference type="ARBA" id="ARBA00022989"/>
    </source>
</evidence>
<dbReference type="PANTHER" id="PTHR43701:SF5">
    <property type="entry name" value="MEMBRANE TRANSPORTER PROTEIN-RELATED"/>
    <property type="match status" value="1"/>
</dbReference>
<evidence type="ECO:0000256" key="2">
    <source>
        <dbReference type="ARBA" id="ARBA00022692"/>
    </source>
</evidence>
<proteinExistence type="inferred from homology"/>
<dbReference type="EMBL" id="JBHRYQ010000001">
    <property type="protein sequence ID" value="MFC3811959.1"/>
    <property type="molecule type" value="Genomic_DNA"/>
</dbReference>
<dbReference type="PANTHER" id="PTHR43701">
    <property type="entry name" value="MEMBRANE TRANSPORTER PROTEIN MJ0441-RELATED"/>
    <property type="match status" value="1"/>
</dbReference>
<dbReference type="Proteomes" id="UP001595616">
    <property type="component" value="Unassembled WGS sequence"/>
</dbReference>
<dbReference type="InterPro" id="IPR051598">
    <property type="entry name" value="TSUP/Inactive_protease-like"/>
</dbReference>
<comment type="caution">
    <text evidence="6">The sequence shown here is derived from an EMBL/GenBank/DDBJ whole genome shotgun (WGS) entry which is preliminary data.</text>
</comment>